<keyword evidence="11 14" id="KW-0472">Membrane</keyword>
<dbReference type="GO" id="GO:0061630">
    <property type="term" value="F:ubiquitin protein ligase activity"/>
    <property type="evidence" value="ECO:0007669"/>
    <property type="project" value="UniProtKB-UniRule"/>
</dbReference>
<evidence type="ECO:0000313" key="16">
    <source>
        <dbReference type="Proteomes" id="UP000887565"/>
    </source>
</evidence>
<dbReference type="PANTHER" id="PTHR12622">
    <property type="entry name" value="DELTEX-RELATED"/>
    <property type="match status" value="1"/>
</dbReference>
<feature type="transmembrane region" description="Helical" evidence="14">
    <location>
        <begin position="12"/>
        <end position="40"/>
    </location>
</feature>
<dbReference type="PRINTS" id="PR00259">
    <property type="entry name" value="TMFOUR"/>
</dbReference>
<keyword evidence="10 14" id="KW-1133">Transmembrane helix</keyword>
<evidence type="ECO:0000256" key="2">
    <source>
        <dbReference type="ARBA" id="ARBA00004141"/>
    </source>
</evidence>
<keyword evidence="7 13" id="KW-0479">Metal-binding</keyword>
<evidence type="ECO:0000256" key="3">
    <source>
        <dbReference type="ARBA" id="ARBA00004906"/>
    </source>
</evidence>
<feature type="transmembrane region" description="Helical" evidence="14">
    <location>
        <begin position="228"/>
        <end position="254"/>
    </location>
</feature>
<evidence type="ECO:0000256" key="11">
    <source>
        <dbReference type="ARBA" id="ARBA00023136"/>
    </source>
</evidence>
<dbReference type="WBParaSite" id="nRc.2.0.1.t46785-RA">
    <property type="protein sequence ID" value="nRc.2.0.1.t46785-RA"/>
    <property type="gene ID" value="nRc.2.0.1.g46785"/>
</dbReference>
<sequence>MMVKFSRFHPSLHILTYIFFALNFIFSIFGLASLIIGAWLYGSKSNYIYLLSHDFGALSASALCVLIGIAVVTIAVIGCCGLWFENRNFILTYVLFTSLVLTVEIVVSVMMFLYKKDVTLHVEQQLLNHFRSNNASDFSNRALFTVDMTWDDLQRELKCCGLGNYTDWHRDRRRWPKNDWVPDSCCDLDQFDLSIPRSFDNCGKMMNPDLFYKQGCYKAFGDWLFNHFFIVGTINVLMAGFQILAVLNGFLIFWHMRRRRMEAENPASVYNRCNLSDKDCSICLDNLDDGRQKLSKCGHVFHKRCIETWFSREAKCPICSTRYGAPMGDQPEGGRMICHFESFVRVPGYENFQDGCIRIEYYMPDGIQGPNHPKPGKRFSGTHRVAYLPNTDHGRIISKLLKVAFDRRLIFTVGTSITTGQSDCIVWNNIHHKTTLFGGPYGYPDSTYLQRVEEELKNAGIDRSML</sequence>
<dbReference type="Pfam" id="PF18102">
    <property type="entry name" value="DTC"/>
    <property type="match status" value="1"/>
</dbReference>
<feature type="domain" description="RING-type" evidence="15">
    <location>
        <begin position="280"/>
        <end position="320"/>
    </location>
</feature>
<comment type="pathway">
    <text evidence="3 13">Protein modification; protein ubiquitination.</text>
</comment>
<dbReference type="SMART" id="SM00184">
    <property type="entry name" value="RING"/>
    <property type="match status" value="1"/>
</dbReference>
<evidence type="ECO:0000256" key="8">
    <source>
        <dbReference type="ARBA" id="ARBA00022771"/>
    </source>
</evidence>
<dbReference type="GO" id="GO:0016567">
    <property type="term" value="P:protein ubiquitination"/>
    <property type="evidence" value="ECO:0007669"/>
    <property type="project" value="UniProtKB-UniRule"/>
</dbReference>
<dbReference type="Pfam" id="PF13639">
    <property type="entry name" value="zf-RING_2"/>
    <property type="match status" value="1"/>
</dbReference>
<dbReference type="InterPro" id="IPR001841">
    <property type="entry name" value="Znf_RING"/>
</dbReference>
<keyword evidence="9 13" id="KW-0862">Zinc</keyword>
<dbReference type="SUPFAM" id="SSF48652">
    <property type="entry name" value="Tetraspanin"/>
    <property type="match status" value="1"/>
</dbReference>
<dbReference type="EC" id="2.3.2.27" evidence="13"/>
<keyword evidence="6 14" id="KW-0812">Transmembrane</keyword>
<dbReference type="Gene3D" id="3.30.40.10">
    <property type="entry name" value="Zinc/RING finger domain, C3HC4 (zinc finger)"/>
    <property type="match status" value="1"/>
</dbReference>
<dbReference type="PROSITE" id="PS50089">
    <property type="entry name" value="ZF_RING_2"/>
    <property type="match status" value="1"/>
</dbReference>
<evidence type="ECO:0000256" key="12">
    <source>
        <dbReference type="PROSITE-ProRule" id="PRU00175"/>
    </source>
</evidence>
<name>A0A915L6N6_ROMCU</name>
<organism evidence="16 17">
    <name type="scientific">Romanomermis culicivorax</name>
    <name type="common">Nematode worm</name>
    <dbReference type="NCBI Taxonomy" id="13658"/>
    <lineage>
        <taxon>Eukaryota</taxon>
        <taxon>Metazoa</taxon>
        <taxon>Ecdysozoa</taxon>
        <taxon>Nematoda</taxon>
        <taxon>Enoplea</taxon>
        <taxon>Dorylaimia</taxon>
        <taxon>Mermithida</taxon>
        <taxon>Mermithoidea</taxon>
        <taxon>Mermithidae</taxon>
        <taxon>Romanomermis</taxon>
    </lineage>
</organism>
<dbReference type="GO" id="GO:0008270">
    <property type="term" value="F:zinc ion binding"/>
    <property type="evidence" value="ECO:0007669"/>
    <property type="project" value="UniProtKB-KW"/>
</dbReference>
<dbReference type="CDD" id="cd09633">
    <property type="entry name" value="Deltex_C"/>
    <property type="match status" value="1"/>
</dbReference>
<dbReference type="Proteomes" id="UP000887565">
    <property type="component" value="Unplaced"/>
</dbReference>
<protein>
    <recommendedName>
        <fullName evidence="13">E3 ubiquitin-protein ligase</fullName>
        <ecNumber evidence="13">2.3.2.27</ecNumber>
    </recommendedName>
</protein>
<evidence type="ECO:0000256" key="10">
    <source>
        <dbReference type="ARBA" id="ARBA00022989"/>
    </source>
</evidence>
<comment type="similarity">
    <text evidence="4 13">Belongs to the Deltex family.</text>
</comment>
<dbReference type="SUPFAM" id="SSF57850">
    <property type="entry name" value="RING/U-box"/>
    <property type="match status" value="1"/>
</dbReference>
<evidence type="ECO:0000256" key="4">
    <source>
        <dbReference type="ARBA" id="ARBA00009413"/>
    </source>
</evidence>
<dbReference type="GO" id="GO:0007219">
    <property type="term" value="P:Notch signaling pathway"/>
    <property type="evidence" value="ECO:0007669"/>
    <property type="project" value="InterPro"/>
</dbReference>
<dbReference type="InterPro" id="IPR008952">
    <property type="entry name" value="Tetraspanin_EC2_sf"/>
</dbReference>
<keyword evidence="13" id="KW-0963">Cytoplasm</keyword>
<proteinExistence type="inferred from homology"/>
<evidence type="ECO:0000256" key="5">
    <source>
        <dbReference type="ARBA" id="ARBA00022679"/>
    </source>
</evidence>
<evidence type="ECO:0000256" key="7">
    <source>
        <dbReference type="ARBA" id="ARBA00022723"/>
    </source>
</evidence>
<keyword evidence="8 12" id="KW-0863">Zinc-finger</keyword>
<evidence type="ECO:0000256" key="14">
    <source>
        <dbReference type="SAM" id="Phobius"/>
    </source>
</evidence>
<dbReference type="GO" id="GO:0005737">
    <property type="term" value="C:cytoplasm"/>
    <property type="evidence" value="ECO:0007669"/>
    <property type="project" value="UniProtKB-SubCell"/>
</dbReference>
<dbReference type="InterPro" id="IPR018499">
    <property type="entry name" value="Tetraspanin/Peripherin"/>
</dbReference>
<reference evidence="17" key="1">
    <citation type="submission" date="2022-11" db="UniProtKB">
        <authorList>
            <consortium name="WormBaseParasite"/>
        </authorList>
    </citation>
    <scope>IDENTIFICATION</scope>
</reference>
<accession>A0A915L6N6</accession>
<dbReference type="Gene3D" id="1.10.1450.10">
    <property type="entry name" value="Tetraspanin"/>
    <property type="match status" value="1"/>
</dbReference>
<evidence type="ECO:0000259" key="15">
    <source>
        <dbReference type="PROSITE" id="PS50089"/>
    </source>
</evidence>
<evidence type="ECO:0000256" key="6">
    <source>
        <dbReference type="ARBA" id="ARBA00022692"/>
    </source>
</evidence>
<feature type="transmembrane region" description="Helical" evidence="14">
    <location>
        <begin position="60"/>
        <end position="84"/>
    </location>
</feature>
<evidence type="ECO:0000256" key="1">
    <source>
        <dbReference type="ARBA" id="ARBA00000900"/>
    </source>
</evidence>
<dbReference type="InterPro" id="IPR039399">
    <property type="entry name" value="Deltex_C_sf"/>
</dbReference>
<evidence type="ECO:0000256" key="9">
    <source>
        <dbReference type="ARBA" id="ARBA00022833"/>
    </source>
</evidence>
<dbReference type="InterPro" id="IPR013083">
    <property type="entry name" value="Znf_RING/FYVE/PHD"/>
</dbReference>
<dbReference type="InterPro" id="IPR039398">
    <property type="entry name" value="Deltex_fam"/>
</dbReference>
<evidence type="ECO:0000313" key="17">
    <source>
        <dbReference type="WBParaSite" id="nRc.2.0.1.t46785-RA"/>
    </source>
</evidence>
<comment type="catalytic activity">
    <reaction evidence="1 13">
        <text>S-ubiquitinyl-[E2 ubiquitin-conjugating enzyme]-L-cysteine + [acceptor protein]-L-lysine = [E2 ubiquitin-conjugating enzyme]-L-cysteine + N(6)-ubiquitinyl-[acceptor protein]-L-lysine.</text>
        <dbReference type="EC" id="2.3.2.27"/>
    </reaction>
</comment>
<dbReference type="InterPro" id="IPR039396">
    <property type="entry name" value="Deltex_C"/>
</dbReference>
<keyword evidence="16" id="KW-1185">Reference proteome</keyword>
<feature type="transmembrane region" description="Helical" evidence="14">
    <location>
        <begin position="91"/>
        <end position="114"/>
    </location>
</feature>
<comment type="subcellular location">
    <subcellularLocation>
        <location evidence="13">Cytoplasm</location>
    </subcellularLocation>
    <subcellularLocation>
        <location evidence="2">Membrane</location>
        <topology evidence="2">Multi-pass membrane protein</topology>
    </subcellularLocation>
</comment>
<evidence type="ECO:0000256" key="13">
    <source>
        <dbReference type="RuleBase" id="RU367105"/>
    </source>
</evidence>
<dbReference type="GO" id="GO:0016020">
    <property type="term" value="C:membrane"/>
    <property type="evidence" value="ECO:0007669"/>
    <property type="project" value="UniProtKB-SubCell"/>
</dbReference>
<dbReference type="Pfam" id="PF00335">
    <property type="entry name" value="Tetraspanin"/>
    <property type="match status" value="1"/>
</dbReference>
<dbReference type="AlphaFoldDB" id="A0A915L6N6"/>
<dbReference type="Gene3D" id="3.30.390.130">
    <property type="match status" value="1"/>
</dbReference>
<keyword evidence="5 13" id="KW-0808">Transferase</keyword>